<accession>A0A2L0UZC2</accession>
<evidence type="ECO:0000313" key="1">
    <source>
        <dbReference type="EMBL" id="AUZ94883.1"/>
    </source>
</evidence>
<reference evidence="1 2" key="1">
    <citation type="submission" date="2017-06" db="EMBL/GenBank/DDBJ databases">
        <authorList>
            <person name="Kim H.J."/>
            <person name="Triplett B.A."/>
        </authorList>
    </citation>
    <scope>NUCLEOTIDE SEQUENCE [LARGE SCALE GENOMIC DNA]</scope>
</reference>
<keyword evidence="2" id="KW-1185">Reference proteome</keyword>
<name>A0A2L0UZC2_9CAUD</name>
<dbReference type="GeneID" id="40088077"/>
<proteinExistence type="predicted"/>
<dbReference type="Proteomes" id="UP000223025">
    <property type="component" value="Segment"/>
</dbReference>
<dbReference type="EMBL" id="MF403008">
    <property type="protein sequence ID" value="AUZ94883.1"/>
    <property type="molecule type" value="Genomic_DNA"/>
</dbReference>
<dbReference type="OrthoDB" id="7972at10239"/>
<sequence length="164" mass="19068">MLKDKELIKHNVGIYLQDIPVDPFTGFSSIPYKEAEQRYYFKFDFLNISIYKDVQSEQHLDLLISTEPDWKMLCDKTVVEGLFQLGDHFDITCQMSPTSVEELAMLIAMIRPAKRHLIGKSWDDIRKEIWVKPTEGYYFKKSHSISYAIAIVVQMNLISGIKLS</sequence>
<evidence type="ECO:0000313" key="2">
    <source>
        <dbReference type="Proteomes" id="UP000223025"/>
    </source>
</evidence>
<dbReference type="KEGG" id="vg:40088077"/>
<organism evidence="1 2">
    <name type="scientific">Agrobacterium phage Atu_ph07</name>
    <dbReference type="NCBI Taxonomy" id="2024264"/>
    <lineage>
        <taxon>Viruses</taxon>
        <taxon>Duplodnaviria</taxon>
        <taxon>Heunggongvirae</taxon>
        <taxon>Uroviricota</taxon>
        <taxon>Caudoviricetes</taxon>
        <taxon>Polybotosvirus</taxon>
        <taxon>Polybotosvirus Atuph07</taxon>
    </lineage>
</organism>
<dbReference type="RefSeq" id="YP_009611739.1">
    <property type="nucleotide sequence ID" value="NC_042013.1"/>
</dbReference>
<protein>
    <submittedName>
        <fullName evidence="1">Uncharacterized protein</fullName>
    </submittedName>
</protein>